<dbReference type="STRING" id="1229726.GRFL_2539"/>
<reference evidence="1 2" key="1">
    <citation type="submission" date="2016-07" db="EMBL/GenBank/DDBJ databases">
        <title>Multi-omics approach to identify versatile polysaccharide utilization systems of a marine flavobacterium Gramella flava.</title>
        <authorList>
            <person name="Tang K."/>
        </authorList>
    </citation>
    <scope>NUCLEOTIDE SEQUENCE [LARGE SCALE GENOMIC DNA]</scope>
    <source>
        <strain evidence="1 2">JLT2011</strain>
    </source>
</reference>
<dbReference type="Pfam" id="PF13715">
    <property type="entry name" value="CarbopepD_reg_2"/>
    <property type="match status" value="1"/>
</dbReference>
<name>A0A1L7I7U1_9FLAO</name>
<gene>
    <name evidence="1" type="ORF">GRFL_2539</name>
</gene>
<proteinExistence type="predicted"/>
<organism evidence="1 2">
    <name type="scientific">Christiangramia flava JLT2011</name>
    <dbReference type="NCBI Taxonomy" id="1229726"/>
    <lineage>
        <taxon>Bacteria</taxon>
        <taxon>Pseudomonadati</taxon>
        <taxon>Bacteroidota</taxon>
        <taxon>Flavobacteriia</taxon>
        <taxon>Flavobacteriales</taxon>
        <taxon>Flavobacteriaceae</taxon>
        <taxon>Christiangramia</taxon>
    </lineage>
</organism>
<evidence type="ECO:0000313" key="2">
    <source>
        <dbReference type="Proteomes" id="UP000186230"/>
    </source>
</evidence>
<dbReference type="Gene3D" id="2.60.40.1120">
    <property type="entry name" value="Carboxypeptidase-like, regulatory domain"/>
    <property type="match status" value="1"/>
</dbReference>
<protein>
    <submittedName>
        <fullName evidence="1">Uncharacterized protein</fullName>
    </submittedName>
</protein>
<dbReference type="InterPro" id="IPR008969">
    <property type="entry name" value="CarboxyPept-like_regulatory"/>
</dbReference>
<dbReference type="AlphaFoldDB" id="A0A1L7I7U1"/>
<dbReference type="RefSeq" id="WP_083644951.1">
    <property type="nucleotide sequence ID" value="NZ_AMRU01000007.1"/>
</dbReference>
<dbReference type="SUPFAM" id="SSF49464">
    <property type="entry name" value="Carboxypeptidase regulatory domain-like"/>
    <property type="match status" value="1"/>
</dbReference>
<evidence type="ECO:0000313" key="1">
    <source>
        <dbReference type="EMBL" id="APU69263.1"/>
    </source>
</evidence>
<dbReference type="Proteomes" id="UP000186230">
    <property type="component" value="Chromosome"/>
</dbReference>
<dbReference type="Pfam" id="PF18939">
    <property type="entry name" value="DUF5686"/>
    <property type="match status" value="1"/>
</dbReference>
<accession>A0A1L7I7U1</accession>
<dbReference type="OrthoDB" id="983143at2"/>
<keyword evidence="2" id="KW-1185">Reference proteome</keyword>
<sequence>MSNRLLFLLILISSLPIYSQVTGKVTDEKGTPLPYVNIYTESGQTGTTTNDEGLYELKLSKAGDYVLVFQFLGYKTLKKSISSDAFPVEINVSLKAENTSLDEVVVNSNENPANRIIRAAIKKRKNNADKLESFTADFYSRGLWRIKNAPEKILGQEIGDLGGGLDSTRSGIVYLSETISEIAYQKPDDFKEKIIASKVSGDDNGFSLNSAQEAYFSFYENTLEINSEMISPIAEYAFNYYRYKLNGVFYDDRGNLINKIEVLPKRENDRVFSGFIYIVEDLWQIYGVELTTTGKAIQVPPIEALVFKQNYKYSEENDLYIQISQSVDFSFKMFGFGGNGRFTAVYSNYDFKPGFDKKSFGKEILSFAENANEKDSIFWEAQRPVPLTSEEIEDYVKKDSIQDVRGSKKYKDSVDVVQNKFEITDLLFGYNHQNSWKHNNFNISAPIGGIHFNTVQGWNGKLTVSYNQRTGKDQQNFWRVYSNMNYGLDEERYRISGGFFKKFNNFRKPYLRIEGGTSIEDINNREAISPLLNDVTTILFERNYRKLYGKSYISAGYEQEIFTGLRAFGGLSWENRNALTNHTDHVFIDRDDVEYTSNNPLQPANFGSEPFQEHSIFKLNLSTTINFGQKYLNYPNGKYNVSSENYPELVLGYEQGFGSNVDQYNFSQWKARIRQDFNVGNKGRFEYQVSGGLFSNSDNISLVDYQHFNGNQTRIGFGSYVGKFNLMPYYNFSTNQNYAEFHAEHDFQGWALGKLPLLNKLNFNLILGAHRLIREAGDPYSEYSVGIDNLGFGKFRFLRLDYVISDFGGDRNGAFIFGLKF</sequence>
<dbReference type="EMBL" id="CP016359">
    <property type="protein sequence ID" value="APU69263.1"/>
    <property type="molecule type" value="Genomic_DNA"/>
</dbReference>
<dbReference type="KEGG" id="gfl:GRFL_2539"/>
<dbReference type="InterPro" id="IPR043741">
    <property type="entry name" value="DUF5686"/>
</dbReference>